<dbReference type="Proteomes" id="UP000094527">
    <property type="component" value="Unassembled WGS sequence"/>
</dbReference>
<dbReference type="PROSITE" id="PS50280">
    <property type="entry name" value="SET"/>
    <property type="match status" value="1"/>
</dbReference>
<dbReference type="InterPro" id="IPR001214">
    <property type="entry name" value="SET_dom"/>
</dbReference>
<dbReference type="OrthoDB" id="438641at2759"/>
<evidence type="ECO:0000256" key="2">
    <source>
        <dbReference type="ARBA" id="ARBA00022679"/>
    </source>
</evidence>
<sequence length="443" mass="50575">MNGSTATSATAPLASSSSMDQDCAVKTAVEASEANDPVLRMNSIDLAAFANDGYEIRFLDEQVGKGVFATRKFSKGDLVLVDSPIVTCQFAWNKQYKYRACEYCLRALETAEQNVRRLTQNQTLELPHPECCETKTELHVKCDKCPAEYCSEDCRKKAFEEYHKVLCYCGEEPQEPVRILDEYWRKIHYPPETGNVWLLVKLLARLHLDSSNTIAKRLSEFCHSTTNDDEELAHKSLGEEFSVHIHNLRELVVNVVNYPNVQQWLTPDGFLKLFVLIGRNAQGVGTSSFATYVEQLEKLELHPNEKKALLDHIDNIYEVIDAVVGHFLDNEGVALYPIQSWVNHSCVPNCEVKFPNKNHVVGLVASRDIEAGEEIEISYLDLADMQRSRYSRNKYLKEHYLFECKCPKCMEQIDDEEITTDEEDEDEDMSDAEAEEDDEEMNN</sequence>
<dbReference type="Gene3D" id="2.170.270.10">
    <property type="entry name" value="SET domain"/>
    <property type="match status" value="2"/>
</dbReference>
<accession>A0A1D2N4N7</accession>
<dbReference type="SUPFAM" id="SSF82199">
    <property type="entry name" value="SET domain"/>
    <property type="match status" value="1"/>
</dbReference>
<comment type="caution">
    <text evidence="6">The sequence shown here is derived from an EMBL/GenBank/DDBJ whole genome shotgun (WGS) entry which is preliminary data.</text>
</comment>
<keyword evidence="7" id="KW-1185">Reference proteome</keyword>
<evidence type="ECO:0000259" key="5">
    <source>
        <dbReference type="PROSITE" id="PS50280"/>
    </source>
</evidence>
<dbReference type="GO" id="GO:0042799">
    <property type="term" value="F:histone H4K20 methyltransferase activity"/>
    <property type="evidence" value="ECO:0007669"/>
    <property type="project" value="TreeGrafter"/>
</dbReference>
<feature type="domain" description="SET" evidence="5">
    <location>
        <begin position="52"/>
        <end position="380"/>
    </location>
</feature>
<evidence type="ECO:0000256" key="3">
    <source>
        <dbReference type="ARBA" id="ARBA00022691"/>
    </source>
</evidence>
<reference evidence="6 7" key="1">
    <citation type="journal article" date="2016" name="Genome Biol. Evol.">
        <title>Gene Family Evolution Reflects Adaptation to Soil Environmental Stressors in the Genome of the Collembolan Orchesella cincta.</title>
        <authorList>
            <person name="Faddeeva-Vakhrusheva A."/>
            <person name="Derks M.F."/>
            <person name="Anvar S.Y."/>
            <person name="Agamennone V."/>
            <person name="Suring W."/>
            <person name="Smit S."/>
            <person name="van Straalen N.M."/>
            <person name="Roelofs D."/>
        </authorList>
    </citation>
    <scope>NUCLEOTIDE SEQUENCE [LARGE SCALE GENOMIC DNA]</scope>
    <source>
        <tissue evidence="6">Mixed pool</tissue>
    </source>
</reference>
<dbReference type="EMBL" id="LJIJ01000238">
    <property type="protein sequence ID" value="ODN00025.1"/>
    <property type="molecule type" value="Genomic_DNA"/>
</dbReference>
<evidence type="ECO:0000313" key="7">
    <source>
        <dbReference type="Proteomes" id="UP000094527"/>
    </source>
</evidence>
<proteinExistence type="predicted"/>
<dbReference type="Pfam" id="PF00856">
    <property type="entry name" value="SET"/>
    <property type="match status" value="1"/>
</dbReference>
<dbReference type="Gene3D" id="6.10.140.2220">
    <property type="match status" value="1"/>
</dbReference>
<keyword evidence="1" id="KW-0489">Methyltransferase</keyword>
<keyword evidence="3" id="KW-0949">S-adenosyl-L-methionine</keyword>
<dbReference type="AlphaFoldDB" id="A0A1D2N4N7"/>
<dbReference type="PANTHER" id="PTHR46402:SF2">
    <property type="entry name" value="HISTONE-LYSINE N-TRIMETHYLTRANSFERASE SMYD5"/>
    <property type="match status" value="1"/>
</dbReference>
<feature type="region of interest" description="Disordered" evidence="4">
    <location>
        <begin position="415"/>
        <end position="443"/>
    </location>
</feature>
<dbReference type="Gene3D" id="1.10.220.160">
    <property type="match status" value="1"/>
</dbReference>
<name>A0A1D2N4N7_ORCCI</name>
<dbReference type="GO" id="GO:0032259">
    <property type="term" value="P:methylation"/>
    <property type="evidence" value="ECO:0007669"/>
    <property type="project" value="UniProtKB-KW"/>
</dbReference>
<dbReference type="GO" id="GO:0045814">
    <property type="term" value="P:negative regulation of gene expression, epigenetic"/>
    <property type="evidence" value="ECO:0007669"/>
    <property type="project" value="TreeGrafter"/>
</dbReference>
<dbReference type="SMART" id="SM00317">
    <property type="entry name" value="SET"/>
    <property type="match status" value="1"/>
</dbReference>
<evidence type="ECO:0000256" key="1">
    <source>
        <dbReference type="ARBA" id="ARBA00022603"/>
    </source>
</evidence>
<organism evidence="6 7">
    <name type="scientific">Orchesella cincta</name>
    <name type="common">Springtail</name>
    <name type="synonym">Podura cincta</name>
    <dbReference type="NCBI Taxonomy" id="48709"/>
    <lineage>
        <taxon>Eukaryota</taxon>
        <taxon>Metazoa</taxon>
        <taxon>Ecdysozoa</taxon>
        <taxon>Arthropoda</taxon>
        <taxon>Hexapoda</taxon>
        <taxon>Collembola</taxon>
        <taxon>Entomobryomorpha</taxon>
        <taxon>Entomobryoidea</taxon>
        <taxon>Orchesellidae</taxon>
        <taxon>Orchesellinae</taxon>
        <taxon>Orchesella</taxon>
    </lineage>
</organism>
<evidence type="ECO:0000313" key="6">
    <source>
        <dbReference type="EMBL" id="ODN00025.1"/>
    </source>
</evidence>
<dbReference type="STRING" id="48709.A0A1D2N4N7"/>
<gene>
    <name evidence="6" type="ORF">Ocin01_06657</name>
</gene>
<keyword evidence="2" id="KW-0808">Transferase</keyword>
<protein>
    <submittedName>
        <fullName evidence="6">SET and MYND domain-containing protein 5</fullName>
    </submittedName>
</protein>
<evidence type="ECO:0000256" key="4">
    <source>
        <dbReference type="SAM" id="MobiDB-lite"/>
    </source>
</evidence>
<dbReference type="InterPro" id="IPR046341">
    <property type="entry name" value="SET_dom_sf"/>
</dbReference>
<dbReference type="OMA" id="LMAMYQQ"/>
<dbReference type="PANTHER" id="PTHR46402">
    <property type="entry name" value="SET AND MYND DOMAIN-CONTAINING PROTEIN 5"/>
    <property type="match status" value="1"/>
</dbReference>